<dbReference type="AlphaFoldDB" id="E9DSI7"/>
<dbReference type="InterPro" id="IPR011009">
    <property type="entry name" value="Kinase-like_dom_sf"/>
</dbReference>
<proteinExistence type="predicted"/>
<dbReference type="InterPro" id="IPR051678">
    <property type="entry name" value="AGP_Transferase"/>
</dbReference>
<gene>
    <name evidence="2" type="ORF">MAC_00585</name>
</gene>
<dbReference type="HOGENOM" id="CLU_038960_0_0_1"/>
<keyword evidence="3" id="KW-1185">Reference proteome</keyword>
<accession>E9DSI7</accession>
<dbReference type="OrthoDB" id="10003767at2759"/>
<evidence type="ECO:0000313" key="3">
    <source>
        <dbReference type="Proteomes" id="UP000002499"/>
    </source>
</evidence>
<dbReference type="Pfam" id="PF01636">
    <property type="entry name" value="APH"/>
    <property type="match status" value="1"/>
</dbReference>
<dbReference type="InParanoid" id="E9DSI7"/>
<dbReference type="OMA" id="IMESEYY"/>
<organism evidence="3">
    <name type="scientific">Metarhizium acridum (strain CQMa 102)</name>
    <dbReference type="NCBI Taxonomy" id="655827"/>
    <lineage>
        <taxon>Eukaryota</taxon>
        <taxon>Fungi</taxon>
        <taxon>Dikarya</taxon>
        <taxon>Ascomycota</taxon>
        <taxon>Pezizomycotina</taxon>
        <taxon>Sordariomycetes</taxon>
        <taxon>Hypocreomycetidae</taxon>
        <taxon>Hypocreales</taxon>
        <taxon>Clavicipitaceae</taxon>
        <taxon>Metarhizium</taxon>
    </lineage>
</organism>
<dbReference type="Gene3D" id="3.90.1200.10">
    <property type="match status" value="1"/>
</dbReference>
<dbReference type="SUPFAM" id="SSF56112">
    <property type="entry name" value="Protein kinase-like (PK-like)"/>
    <property type="match status" value="1"/>
</dbReference>
<dbReference type="PANTHER" id="PTHR21310">
    <property type="entry name" value="AMINOGLYCOSIDE PHOSPHOTRANSFERASE-RELATED-RELATED"/>
    <property type="match status" value="1"/>
</dbReference>
<evidence type="ECO:0000259" key="1">
    <source>
        <dbReference type="Pfam" id="PF01636"/>
    </source>
</evidence>
<dbReference type="PANTHER" id="PTHR21310:SF37">
    <property type="entry name" value="AMINOGLYCOSIDE PHOSPHOTRANSFERASE DOMAIN-CONTAINING PROTEIN"/>
    <property type="match status" value="1"/>
</dbReference>
<name>E9DSI7_METAQ</name>
<dbReference type="Gene3D" id="3.30.200.20">
    <property type="entry name" value="Phosphorylase Kinase, domain 1"/>
    <property type="match status" value="1"/>
</dbReference>
<dbReference type="Proteomes" id="UP000002499">
    <property type="component" value="Unassembled WGS sequence"/>
</dbReference>
<evidence type="ECO:0000313" key="2">
    <source>
        <dbReference type="EMBL" id="EFY93347.1"/>
    </source>
</evidence>
<sequence>MWYTELINTCYAPREISSPSTLLIPYYVYDSQSGMLSVSGQIIFSADVRPDGNFRARIDFLNWNITEHDGGNRVAEAIRRTNWDKLCQRASSLNGGLSCNLLDQSTNGLYNLVRLLQFSDQSLWIARISLRKSTAGSAILRSEADVMQFIKDKSSLPVPRVFAYEVDENNDIGVPYILMEFIPGNTAMDAAGGYEKHRGQIPLAYRLNFYRSVAKCHLQMTALRFSKIGTIFRTQNGEYDIGPFPDIGGPFNTATQFFKAWAENAKFPREQDEILRLMGRGPAQQVLQAINEFPSQIKEMASQLSQHNNGPFPLYHGDFLHSNMIVNESFEVMALIDWEGACTLPQELIAFPGFLDTMPVQFGSSESYDADGMPIDKEERQRRTYQQAYVQMKWEVGVL</sequence>
<dbReference type="InterPro" id="IPR002575">
    <property type="entry name" value="Aminoglycoside_PTrfase"/>
</dbReference>
<protein>
    <recommendedName>
        <fullName evidence="1">Aminoglycoside phosphotransferase domain-containing protein</fullName>
    </recommendedName>
</protein>
<reference evidence="2 3" key="1">
    <citation type="journal article" date="2011" name="PLoS Genet.">
        <title>Genome sequencing and comparative transcriptomics of the model entomopathogenic fungi Metarhizium anisopliae and M. acridum.</title>
        <authorList>
            <person name="Gao Q."/>
            <person name="Jin K."/>
            <person name="Ying S.H."/>
            <person name="Zhang Y."/>
            <person name="Xiao G."/>
            <person name="Shang Y."/>
            <person name="Duan Z."/>
            <person name="Hu X."/>
            <person name="Xie X.Q."/>
            <person name="Zhou G."/>
            <person name="Peng G."/>
            <person name="Luo Z."/>
            <person name="Huang W."/>
            <person name="Wang B."/>
            <person name="Fang W."/>
            <person name="Wang S."/>
            <person name="Zhong Y."/>
            <person name="Ma L.J."/>
            <person name="St Leger R.J."/>
            <person name="Zhao G.P."/>
            <person name="Pei Y."/>
            <person name="Feng M.G."/>
            <person name="Xia Y."/>
            <person name="Wang C."/>
        </authorList>
    </citation>
    <scope>NUCLEOTIDE SEQUENCE [LARGE SCALE GENOMIC DNA]</scope>
    <source>
        <strain evidence="2 3">CQMa 102</strain>
    </source>
</reference>
<feature type="domain" description="Aminoglycoside phosphotransferase" evidence="1">
    <location>
        <begin position="114"/>
        <end position="342"/>
    </location>
</feature>
<dbReference type="eggNOG" id="ENOG502SI0S">
    <property type="taxonomic scope" value="Eukaryota"/>
</dbReference>
<dbReference type="EMBL" id="GL698471">
    <property type="protein sequence ID" value="EFY93347.1"/>
    <property type="molecule type" value="Genomic_DNA"/>
</dbReference>